<sequence length="370" mass="42826">MCMGIEQPYLLVTVPLLWIQMLKGLVPCTIASRASKPWRIRNQIHPLEEYVVKLGQSRNKKPIFYMLPDDKHSVYEFDLTWRFSKWLGCAFETKIRTVQLYVSIQKRSPSSDQLQYYYVDLKHLVEETYHSNGGRKVVLATCYTGGIYAMTFLNHHTWKDEYIASLVTIGTHWLGALSAFLPYLECVENTAVDGDGYVPKNSAEYCRILQQGANGHRVHVKPIKEFHHLVQVREQQLIIERKAVVRTVAMLEAEAIKENQTIYNYWKLIKISQLIAYDVPVKMIWTPQILHEIELQLRGDLCFGQPKHKVWLVTKIGETANHHVADASKPYNKLDGPVCVCYHGESCDRIEHCKTRCLKISQLKDSKIEH</sequence>
<dbReference type="GO" id="GO:0006629">
    <property type="term" value="P:lipid metabolic process"/>
    <property type="evidence" value="ECO:0007669"/>
    <property type="project" value="InterPro"/>
</dbReference>
<dbReference type="InterPro" id="IPR029058">
    <property type="entry name" value="AB_hydrolase_fold"/>
</dbReference>
<proteinExistence type="predicted"/>
<dbReference type="Pfam" id="PF02450">
    <property type="entry name" value="LCAT"/>
    <property type="match status" value="1"/>
</dbReference>
<dbReference type="InterPro" id="IPR003386">
    <property type="entry name" value="LACT/PDAT_acylTrfase"/>
</dbReference>
<dbReference type="SUPFAM" id="SSF53474">
    <property type="entry name" value="alpha/beta-Hydrolases"/>
    <property type="match status" value="1"/>
</dbReference>
<keyword evidence="1" id="KW-0732">Signal</keyword>
<evidence type="ECO:0000313" key="2">
    <source>
        <dbReference type="Proteomes" id="UP000887565"/>
    </source>
</evidence>
<dbReference type="Proteomes" id="UP000887565">
    <property type="component" value="Unplaced"/>
</dbReference>
<organism evidence="2 3">
    <name type="scientific">Romanomermis culicivorax</name>
    <name type="common">Nematode worm</name>
    <dbReference type="NCBI Taxonomy" id="13658"/>
    <lineage>
        <taxon>Eukaryota</taxon>
        <taxon>Metazoa</taxon>
        <taxon>Ecdysozoa</taxon>
        <taxon>Nematoda</taxon>
        <taxon>Enoplea</taxon>
        <taxon>Dorylaimia</taxon>
        <taxon>Mermithida</taxon>
        <taxon>Mermithoidea</taxon>
        <taxon>Mermithidae</taxon>
        <taxon>Romanomermis</taxon>
    </lineage>
</organism>
<dbReference type="AlphaFoldDB" id="A0A915JJX3"/>
<keyword evidence="2" id="KW-1185">Reference proteome</keyword>
<protein>
    <submittedName>
        <fullName evidence="3">Uncharacterized protein</fullName>
    </submittedName>
</protein>
<accession>A0A915JJX3</accession>
<evidence type="ECO:0000256" key="1">
    <source>
        <dbReference type="SAM" id="SignalP"/>
    </source>
</evidence>
<dbReference type="PANTHER" id="PTHR11440">
    <property type="entry name" value="LECITHIN-CHOLESTEROL ACYLTRANSFERASE-RELATED"/>
    <property type="match status" value="1"/>
</dbReference>
<evidence type="ECO:0000313" key="3">
    <source>
        <dbReference type="WBParaSite" id="nRc.2.0.1.t26356-RA"/>
    </source>
</evidence>
<dbReference type="Gene3D" id="3.40.50.1820">
    <property type="entry name" value="alpha/beta hydrolase"/>
    <property type="match status" value="1"/>
</dbReference>
<reference evidence="3" key="1">
    <citation type="submission" date="2022-11" db="UniProtKB">
        <authorList>
            <consortium name="WormBaseParasite"/>
        </authorList>
    </citation>
    <scope>IDENTIFICATION</scope>
</reference>
<feature type="chain" id="PRO_5037295956" evidence="1">
    <location>
        <begin position="25"/>
        <end position="370"/>
    </location>
</feature>
<dbReference type="GO" id="GO:0008374">
    <property type="term" value="F:O-acyltransferase activity"/>
    <property type="evidence" value="ECO:0007669"/>
    <property type="project" value="InterPro"/>
</dbReference>
<name>A0A915JJX3_ROMCU</name>
<dbReference type="WBParaSite" id="nRc.2.0.1.t26356-RA">
    <property type="protein sequence ID" value="nRc.2.0.1.t26356-RA"/>
    <property type="gene ID" value="nRc.2.0.1.g26356"/>
</dbReference>
<feature type="signal peptide" evidence="1">
    <location>
        <begin position="1"/>
        <end position="24"/>
    </location>
</feature>